<comment type="caution">
    <text evidence="2">The sequence shown here is derived from an EMBL/GenBank/DDBJ whole genome shotgun (WGS) entry which is preliminary data.</text>
</comment>
<organism evidence="2 3">
    <name type="scientific">Pseudonocardia charpentierae</name>
    <dbReference type="NCBI Taxonomy" id="3075545"/>
    <lineage>
        <taxon>Bacteria</taxon>
        <taxon>Bacillati</taxon>
        <taxon>Actinomycetota</taxon>
        <taxon>Actinomycetes</taxon>
        <taxon>Pseudonocardiales</taxon>
        <taxon>Pseudonocardiaceae</taxon>
        <taxon>Pseudonocardia</taxon>
    </lineage>
</organism>
<reference evidence="3" key="1">
    <citation type="submission" date="2023-07" db="EMBL/GenBank/DDBJ databases">
        <title>30 novel species of actinomycetes from the DSMZ collection.</title>
        <authorList>
            <person name="Nouioui I."/>
        </authorList>
    </citation>
    <scope>NUCLEOTIDE SEQUENCE [LARGE SCALE GENOMIC DNA]</scope>
    <source>
        <strain evidence="3">DSM 45834</strain>
    </source>
</reference>
<feature type="region of interest" description="Disordered" evidence="1">
    <location>
        <begin position="1"/>
        <end position="30"/>
    </location>
</feature>
<protein>
    <recommendedName>
        <fullName evidence="4">Smu12A</fullName>
    </recommendedName>
</protein>
<name>A0ABU2N639_9PSEU</name>
<evidence type="ECO:0000256" key="1">
    <source>
        <dbReference type="SAM" id="MobiDB-lite"/>
    </source>
</evidence>
<evidence type="ECO:0008006" key="4">
    <source>
        <dbReference type="Google" id="ProtNLM"/>
    </source>
</evidence>
<keyword evidence="3" id="KW-1185">Reference proteome</keyword>
<accession>A0ABU2N639</accession>
<dbReference type="EMBL" id="JAVREJ010000004">
    <property type="protein sequence ID" value="MDT0349406.1"/>
    <property type="molecule type" value="Genomic_DNA"/>
</dbReference>
<evidence type="ECO:0000313" key="2">
    <source>
        <dbReference type="EMBL" id="MDT0349406.1"/>
    </source>
</evidence>
<feature type="compositionally biased region" description="Gly residues" evidence="1">
    <location>
        <begin position="10"/>
        <end position="25"/>
    </location>
</feature>
<evidence type="ECO:0000313" key="3">
    <source>
        <dbReference type="Proteomes" id="UP001183202"/>
    </source>
</evidence>
<gene>
    <name evidence="2" type="ORF">RM445_07675</name>
</gene>
<proteinExistence type="predicted"/>
<sequence length="206" mass="22458">MTGRMHGRWQGPGGGRGGRGPGRGGWQQADLPPATDAVAWLSGRLPDGWFVGAPEVTVDREEIVIVGELPALEGEFADTETGRADRAAAAAGRISRFRETTRDERIEIARQAEHRYQRKVAWGARLGEQVELFTVASVPVMTRLRQPERIVLDTLVDSGVARSRSDALAWAVRLVGEHADEWLTELRAAMAKVDDLRAKGPTGDDA</sequence>
<dbReference type="RefSeq" id="WP_311555440.1">
    <property type="nucleotide sequence ID" value="NZ_JAVREJ010000004.1"/>
</dbReference>
<dbReference type="Proteomes" id="UP001183202">
    <property type="component" value="Unassembled WGS sequence"/>
</dbReference>